<name>W2S4C8_CYPE1</name>
<dbReference type="RefSeq" id="XP_008715297.1">
    <property type="nucleotide sequence ID" value="XM_008717075.1"/>
</dbReference>
<dbReference type="AlphaFoldDB" id="W2S4C8"/>
<evidence type="ECO:0000313" key="1">
    <source>
        <dbReference type="EMBL" id="ETN43561.1"/>
    </source>
</evidence>
<dbReference type="GeneID" id="19970059"/>
<evidence type="ECO:0000313" key="2">
    <source>
        <dbReference type="Proteomes" id="UP000030752"/>
    </source>
</evidence>
<dbReference type="Proteomes" id="UP000030752">
    <property type="component" value="Unassembled WGS sequence"/>
</dbReference>
<accession>W2S4C8</accession>
<proteinExistence type="predicted"/>
<protein>
    <submittedName>
        <fullName evidence="1">Uncharacterized protein</fullName>
    </submittedName>
</protein>
<dbReference type="VEuPathDB" id="FungiDB:HMPREF1541_02720"/>
<gene>
    <name evidence="1" type="ORF">HMPREF1541_02720</name>
</gene>
<sequence length="47" mass="5495">MQFRLWRNRGKPISMPQHYLGGFNMIQNLRETGACKTWVSALPNCRS</sequence>
<keyword evidence="2" id="KW-1185">Reference proteome</keyword>
<dbReference type="HOGENOM" id="CLU_3175374_0_0_1"/>
<reference evidence="1 2" key="1">
    <citation type="submission" date="2013-03" db="EMBL/GenBank/DDBJ databases">
        <title>The Genome Sequence of Phialophora europaea CBS 101466.</title>
        <authorList>
            <consortium name="The Broad Institute Genomics Platform"/>
            <person name="Cuomo C."/>
            <person name="de Hoog S."/>
            <person name="Gorbushina A."/>
            <person name="Walker B."/>
            <person name="Young S.K."/>
            <person name="Zeng Q."/>
            <person name="Gargeya S."/>
            <person name="Fitzgerald M."/>
            <person name="Haas B."/>
            <person name="Abouelleil A."/>
            <person name="Allen A.W."/>
            <person name="Alvarado L."/>
            <person name="Arachchi H.M."/>
            <person name="Berlin A.M."/>
            <person name="Chapman S.B."/>
            <person name="Gainer-Dewar J."/>
            <person name="Goldberg J."/>
            <person name="Griggs A."/>
            <person name="Gujja S."/>
            <person name="Hansen M."/>
            <person name="Howarth C."/>
            <person name="Imamovic A."/>
            <person name="Ireland A."/>
            <person name="Larimer J."/>
            <person name="McCowan C."/>
            <person name="Murphy C."/>
            <person name="Pearson M."/>
            <person name="Poon T.W."/>
            <person name="Priest M."/>
            <person name="Roberts A."/>
            <person name="Saif S."/>
            <person name="Shea T."/>
            <person name="Sisk P."/>
            <person name="Sykes S."/>
            <person name="Wortman J."/>
            <person name="Nusbaum C."/>
            <person name="Birren B."/>
        </authorList>
    </citation>
    <scope>NUCLEOTIDE SEQUENCE [LARGE SCALE GENOMIC DNA]</scope>
    <source>
        <strain evidence="1 2">CBS 101466</strain>
    </source>
</reference>
<dbReference type="EMBL" id="KB822718">
    <property type="protein sequence ID" value="ETN43561.1"/>
    <property type="molecule type" value="Genomic_DNA"/>
</dbReference>
<dbReference type="InParanoid" id="W2S4C8"/>
<organism evidence="1 2">
    <name type="scientific">Cyphellophora europaea (strain CBS 101466)</name>
    <name type="common">Phialophora europaea</name>
    <dbReference type="NCBI Taxonomy" id="1220924"/>
    <lineage>
        <taxon>Eukaryota</taxon>
        <taxon>Fungi</taxon>
        <taxon>Dikarya</taxon>
        <taxon>Ascomycota</taxon>
        <taxon>Pezizomycotina</taxon>
        <taxon>Eurotiomycetes</taxon>
        <taxon>Chaetothyriomycetidae</taxon>
        <taxon>Chaetothyriales</taxon>
        <taxon>Cyphellophoraceae</taxon>
        <taxon>Cyphellophora</taxon>
    </lineage>
</organism>